<dbReference type="PANTHER" id="PTHR11139:SF1">
    <property type="entry name" value="TRANSFORMATION_TRANSCRIPTION DOMAIN-ASSOCIATED PROTEIN"/>
    <property type="match status" value="1"/>
</dbReference>
<evidence type="ECO:0000313" key="2">
    <source>
        <dbReference type="Proteomes" id="UP000079169"/>
    </source>
</evidence>
<dbReference type="InterPro" id="IPR050517">
    <property type="entry name" value="DDR_Repair_Kinase"/>
</dbReference>
<dbReference type="STRING" id="121845.A0A3Q0IME3"/>
<dbReference type="GeneID" id="113465474"/>
<dbReference type="InterPro" id="IPR014009">
    <property type="entry name" value="PIK_FAT"/>
</dbReference>
<gene>
    <name evidence="3" type="primary">LOC113465474</name>
</gene>
<dbReference type="GO" id="GO:0035267">
    <property type="term" value="C:NuA4 histone acetyltransferase complex"/>
    <property type="evidence" value="ECO:0007669"/>
    <property type="project" value="TreeGrafter"/>
</dbReference>
<dbReference type="PaxDb" id="121845-A0A3Q0IME3"/>
<dbReference type="GO" id="GO:0005634">
    <property type="term" value="C:nucleus"/>
    <property type="evidence" value="ECO:0007669"/>
    <property type="project" value="TreeGrafter"/>
</dbReference>
<dbReference type="PROSITE" id="PS51189">
    <property type="entry name" value="FAT"/>
    <property type="match status" value="1"/>
</dbReference>
<dbReference type="KEGG" id="dci:113465474"/>
<feature type="domain" description="FAT" evidence="1">
    <location>
        <begin position="1"/>
        <end position="168"/>
    </location>
</feature>
<evidence type="ECO:0000259" key="1">
    <source>
        <dbReference type="PROSITE" id="PS51189"/>
    </source>
</evidence>
<dbReference type="RefSeq" id="XP_026675813.1">
    <property type="nucleotide sequence ID" value="XM_026820012.1"/>
</dbReference>
<protein>
    <submittedName>
        <fullName evidence="3">Transformation/transcription domain-associated protein-like</fullName>
    </submittedName>
</protein>
<keyword evidence="2" id="KW-1185">Reference proteome</keyword>
<evidence type="ECO:0000313" key="3">
    <source>
        <dbReference type="RefSeq" id="XP_026675813.1"/>
    </source>
</evidence>
<name>A0A3Q0IME3_DIACI</name>
<sequence>MSHFLRVLKAIDLQSQQQRLEREKQFSLNLSSNIRPSYTLSDKLYMFYVDYVRCGRVKAKWRRMTSGPGDEGGIIRHIALAKVLWLLTYDVQKTPQDSASDKHMNAPLMDALDKNSVGMPPIQWLPWIPQLLTCLATSSGNSILSLLTQVSKVYPQAVFLPIRTMYFTLKIEQRERYKIAEQSGKPMVWFRENWYEEVLRQVKLGLTKCYGIAFENRDNVNDANITAHTFNFVKKLITTFGIGIENVNSMTATFASAGSESLARRAQQTIQDPVFQRMKTQFTADFDFKILT</sequence>
<dbReference type="PANTHER" id="PTHR11139">
    <property type="entry name" value="ATAXIA TELANGIECTASIA MUTATED ATM -RELATED"/>
    <property type="match status" value="1"/>
</dbReference>
<dbReference type="GO" id="GO:0006355">
    <property type="term" value="P:regulation of DNA-templated transcription"/>
    <property type="evidence" value="ECO:0007669"/>
    <property type="project" value="TreeGrafter"/>
</dbReference>
<reference evidence="3" key="1">
    <citation type="submission" date="2025-08" db="UniProtKB">
        <authorList>
            <consortium name="RefSeq"/>
        </authorList>
    </citation>
    <scope>IDENTIFICATION</scope>
</reference>
<dbReference type="AlphaFoldDB" id="A0A3Q0IME3"/>
<accession>A0A3Q0IME3</accession>
<proteinExistence type="predicted"/>
<organism evidence="2 3">
    <name type="scientific">Diaphorina citri</name>
    <name type="common">Asian citrus psyllid</name>
    <dbReference type="NCBI Taxonomy" id="121845"/>
    <lineage>
        <taxon>Eukaryota</taxon>
        <taxon>Metazoa</taxon>
        <taxon>Ecdysozoa</taxon>
        <taxon>Arthropoda</taxon>
        <taxon>Hexapoda</taxon>
        <taxon>Insecta</taxon>
        <taxon>Pterygota</taxon>
        <taxon>Neoptera</taxon>
        <taxon>Paraneoptera</taxon>
        <taxon>Hemiptera</taxon>
        <taxon>Sternorrhyncha</taxon>
        <taxon>Psylloidea</taxon>
        <taxon>Psyllidae</taxon>
        <taxon>Diaphorininae</taxon>
        <taxon>Diaphorina</taxon>
    </lineage>
</organism>
<dbReference type="GO" id="GO:0006281">
    <property type="term" value="P:DNA repair"/>
    <property type="evidence" value="ECO:0007669"/>
    <property type="project" value="TreeGrafter"/>
</dbReference>
<dbReference type="Proteomes" id="UP000079169">
    <property type="component" value="Unplaced"/>
</dbReference>
<dbReference type="GO" id="GO:0000124">
    <property type="term" value="C:SAGA complex"/>
    <property type="evidence" value="ECO:0007669"/>
    <property type="project" value="TreeGrafter"/>
</dbReference>